<dbReference type="FunCoup" id="A0A5N3ZY22">
    <property type="interactions" value="220"/>
</dbReference>
<comment type="subcellular location">
    <subcellularLocation>
        <location evidence="1">Mitochondrion matrix</location>
    </subcellularLocation>
</comment>
<dbReference type="Proteomes" id="UP000327044">
    <property type="component" value="Unassembled WGS sequence"/>
</dbReference>
<evidence type="ECO:0000313" key="5">
    <source>
        <dbReference type="EMBL" id="KAB0789957.1"/>
    </source>
</evidence>
<dbReference type="PANTHER" id="PTHR46749">
    <property type="entry name" value="COMPLEX III ASSEMBLY FACTOR LYRM7"/>
    <property type="match status" value="1"/>
</dbReference>
<comment type="caution">
    <text evidence="5">The sequence shown here is derived from an EMBL/GenBank/DDBJ whole genome shotgun (WGS) entry which is preliminary data.</text>
</comment>
<evidence type="ECO:0000256" key="2">
    <source>
        <dbReference type="ARBA" id="ARBA00009508"/>
    </source>
</evidence>
<accession>A0A5N3ZY22</accession>
<comment type="similarity">
    <text evidence="2">Belongs to the complex I LYR family.</text>
</comment>
<dbReference type="InterPro" id="IPR045298">
    <property type="entry name" value="Complex1_LYR_LYRM7"/>
</dbReference>
<reference evidence="5 6" key="1">
    <citation type="journal article" date="2018" name="Elife">
        <title>Firefly genomes illuminate parallel origins of bioluminescence in beetles.</title>
        <authorList>
            <person name="Fallon T.R."/>
            <person name="Lower S.E."/>
            <person name="Chang C.H."/>
            <person name="Bessho-Uehara M."/>
            <person name="Martin G.J."/>
            <person name="Bewick A.J."/>
            <person name="Behringer M."/>
            <person name="Debat H.J."/>
            <person name="Wong I."/>
            <person name="Day J.C."/>
            <person name="Suvorov A."/>
            <person name="Silva C.J."/>
            <person name="Stanger-Hall K.F."/>
            <person name="Hall D.W."/>
            <person name="Schmitz R.J."/>
            <person name="Nelson D.R."/>
            <person name="Lewis S.M."/>
            <person name="Shigenobu S."/>
            <person name="Bybee S.M."/>
            <person name="Larracuente A.M."/>
            <person name="Oba Y."/>
            <person name="Weng J.K."/>
        </authorList>
    </citation>
    <scope>NUCLEOTIDE SEQUENCE [LARGE SCALE GENOMIC DNA]</scope>
    <source>
        <strain evidence="5">1611_PpyrPB1</strain>
        <tissue evidence="5">Whole body</tissue>
    </source>
</reference>
<dbReference type="InterPro" id="IPR050435">
    <property type="entry name" value="MZM1/LYRM7"/>
</dbReference>
<dbReference type="GO" id="GO:0034551">
    <property type="term" value="P:mitochondrial respiratory chain complex III assembly"/>
    <property type="evidence" value="ECO:0007669"/>
    <property type="project" value="InterPro"/>
</dbReference>
<keyword evidence="3" id="KW-0496">Mitochondrion</keyword>
<gene>
    <name evidence="5" type="ORF">PPYR_15753</name>
</gene>
<evidence type="ECO:0008006" key="7">
    <source>
        <dbReference type="Google" id="ProtNLM"/>
    </source>
</evidence>
<evidence type="ECO:0000256" key="1">
    <source>
        <dbReference type="ARBA" id="ARBA00004305"/>
    </source>
</evidence>
<dbReference type="AlphaFoldDB" id="A0A5N3ZY22"/>
<organism evidence="5 6">
    <name type="scientific">Photinus pyralis</name>
    <name type="common">Common eastern firefly</name>
    <name type="synonym">Lampyris pyralis</name>
    <dbReference type="NCBI Taxonomy" id="7054"/>
    <lineage>
        <taxon>Eukaryota</taxon>
        <taxon>Metazoa</taxon>
        <taxon>Ecdysozoa</taxon>
        <taxon>Arthropoda</taxon>
        <taxon>Hexapoda</taxon>
        <taxon>Insecta</taxon>
        <taxon>Pterygota</taxon>
        <taxon>Neoptera</taxon>
        <taxon>Endopterygota</taxon>
        <taxon>Coleoptera</taxon>
        <taxon>Polyphaga</taxon>
        <taxon>Elateriformia</taxon>
        <taxon>Elateroidea</taxon>
        <taxon>Lampyridae</taxon>
        <taxon>Lampyrinae</taxon>
        <taxon>Photinus</taxon>
    </lineage>
</organism>
<dbReference type="GO" id="GO:0044183">
    <property type="term" value="F:protein folding chaperone"/>
    <property type="evidence" value="ECO:0007669"/>
    <property type="project" value="TreeGrafter"/>
</dbReference>
<name>A0A5N3ZY22_PHOPY</name>
<proteinExistence type="inferred from homology"/>
<evidence type="ECO:0000256" key="4">
    <source>
        <dbReference type="ARBA" id="ARBA00023186"/>
    </source>
</evidence>
<dbReference type="CDD" id="cd20267">
    <property type="entry name" value="Complex1_LYR_LYRM7"/>
    <property type="match status" value="1"/>
</dbReference>
<keyword evidence="4" id="KW-0143">Chaperone</keyword>
<evidence type="ECO:0000256" key="3">
    <source>
        <dbReference type="ARBA" id="ARBA00023128"/>
    </source>
</evidence>
<protein>
    <recommendedName>
        <fullName evidence="7">Complex III assembly factor LYRM7</fullName>
    </recommendedName>
</protein>
<evidence type="ECO:0000313" key="6">
    <source>
        <dbReference type="Proteomes" id="UP000327044"/>
    </source>
</evidence>
<sequence>MSLRREVLKCFKNLHRTREIVFNGDVRALQKGREKINEEFKKNKDVQELATINEVPPINLIRFSEEVEKELRTTVVQAREIKPGVFQANIRPDTLKLDNIPYKDG</sequence>
<keyword evidence="6" id="KW-1185">Reference proteome</keyword>
<dbReference type="InParanoid" id="A0A5N3ZY22"/>
<dbReference type="GO" id="GO:0005759">
    <property type="term" value="C:mitochondrial matrix"/>
    <property type="evidence" value="ECO:0007669"/>
    <property type="project" value="UniProtKB-SubCell"/>
</dbReference>
<dbReference type="EMBL" id="VVIM01002133">
    <property type="protein sequence ID" value="KAB0789957.1"/>
    <property type="molecule type" value="Genomic_DNA"/>
</dbReference>
<dbReference type="PANTHER" id="PTHR46749:SF1">
    <property type="entry name" value="COMPLEX III ASSEMBLY FACTOR LYRM7"/>
    <property type="match status" value="1"/>
</dbReference>